<dbReference type="Pfam" id="PF01381">
    <property type="entry name" value="HTH_3"/>
    <property type="match status" value="1"/>
</dbReference>
<dbReference type="STRING" id="1235802.C823_01632"/>
<evidence type="ECO:0000259" key="2">
    <source>
        <dbReference type="PROSITE" id="PS50943"/>
    </source>
</evidence>
<keyword evidence="4" id="KW-1185">Reference proteome</keyword>
<keyword evidence="1" id="KW-0238">DNA-binding</keyword>
<dbReference type="EMBL" id="AQFT01000053">
    <property type="protein sequence ID" value="EMZ30399.1"/>
    <property type="molecule type" value="Genomic_DNA"/>
</dbReference>
<reference evidence="3 4" key="1">
    <citation type="journal article" date="2014" name="Genome Announc.">
        <title>Draft genome sequences of the altered schaedler flora, a defined bacterial community from gnotobiotic mice.</title>
        <authorList>
            <person name="Wannemuehler M.J."/>
            <person name="Overstreet A.M."/>
            <person name="Ward D.V."/>
            <person name="Phillips G.J."/>
        </authorList>
    </citation>
    <scope>NUCLEOTIDE SEQUENCE [LARGE SCALE GENOMIC DNA]</scope>
    <source>
        <strain evidence="3 4">ASF492</strain>
    </source>
</reference>
<comment type="caution">
    <text evidence="3">The sequence shown here is derived from an EMBL/GenBank/DDBJ whole genome shotgun (WGS) entry which is preliminary data.</text>
</comment>
<dbReference type="PROSITE" id="PS50943">
    <property type="entry name" value="HTH_CROC1"/>
    <property type="match status" value="1"/>
</dbReference>
<dbReference type="PANTHER" id="PTHR46558:SF4">
    <property type="entry name" value="DNA-BIDING PHAGE PROTEIN"/>
    <property type="match status" value="1"/>
</dbReference>
<protein>
    <recommendedName>
        <fullName evidence="2">HTH cro/C1-type domain-containing protein</fullName>
    </recommendedName>
</protein>
<evidence type="ECO:0000256" key="1">
    <source>
        <dbReference type="ARBA" id="ARBA00023125"/>
    </source>
</evidence>
<dbReference type="GO" id="GO:0003677">
    <property type="term" value="F:DNA binding"/>
    <property type="evidence" value="ECO:0007669"/>
    <property type="project" value="UniProtKB-KW"/>
</dbReference>
<dbReference type="PATRIC" id="fig|1235802.3.peg.1733"/>
<dbReference type="InterPro" id="IPR010982">
    <property type="entry name" value="Lambda_DNA-bd_dom_sf"/>
</dbReference>
<sequence length="107" mass="12024">MGLIKIGKYIAGKRKSLGMTQKQLAEKLGMSDKSVSKWERGICLPDVSVYLELCGILGISLNEFLAGEDIEIDNIEKKSEDTLIQITKDSGRKQRYLKRIIIVLLIL</sequence>
<dbReference type="PANTHER" id="PTHR46558">
    <property type="entry name" value="TRACRIPTIONAL REGULATORY PROTEIN-RELATED-RELATED"/>
    <property type="match status" value="1"/>
</dbReference>
<gene>
    <name evidence="3" type="ORF">C823_01632</name>
</gene>
<accession>N2B169</accession>
<dbReference type="SMART" id="SM00530">
    <property type="entry name" value="HTH_XRE"/>
    <property type="match status" value="1"/>
</dbReference>
<dbReference type="Proteomes" id="UP000012589">
    <property type="component" value="Unassembled WGS sequence"/>
</dbReference>
<name>N2B169_9FIRM</name>
<evidence type="ECO:0000313" key="3">
    <source>
        <dbReference type="EMBL" id="EMZ30399.1"/>
    </source>
</evidence>
<evidence type="ECO:0000313" key="4">
    <source>
        <dbReference type="Proteomes" id="UP000012589"/>
    </source>
</evidence>
<dbReference type="eggNOG" id="COG1396">
    <property type="taxonomic scope" value="Bacteria"/>
</dbReference>
<organism evidence="3 4">
    <name type="scientific">Eubacterium plexicaudatum ASF492</name>
    <dbReference type="NCBI Taxonomy" id="1235802"/>
    <lineage>
        <taxon>Bacteria</taxon>
        <taxon>Bacillati</taxon>
        <taxon>Bacillota</taxon>
        <taxon>Clostridia</taxon>
        <taxon>Eubacteriales</taxon>
        <taxon>Eubacteriaceae</taxon>
        <taxon>Eubacterium</taxon>
    </lineage>
</organism>
<dbReference type="CDD" id="cd00093">
    <property type="entry name" value="HTH_XRE"/>
    <property type="match status" value="1"/>
</dbReference>
<dbReference type="InterPro" id="IPR001387">
    <property type="entry name" value="Cro/C1-type_HTH"/>
</dbReference>
<feature type="domain" description="HTH cro/C1-type" evidence="2">
    <location>
        <begin position="10"/>
        <end position="64"/>
    </location>
</feature>
<proteinExistence type="predicted"/>
<dbReference type="HOGENOM" id="CLU_066192_2_1_9"/>
<dbReference type="SUPFAM" id="SSF47413">
    <property type="entry name" value="lambda repressor-like DNA-binding domains"/>
    <property type="match status" value="1"/>
</dbReference>
<dbReference type="Gene3D" id="1.10.260.40">
    <property type="entry name" value="lambda repressor-like DNA-binding domains"/>
    <property type="match status" value="1"/>
</dbReference>
<dbReference type="AlphaFoldDB" id="N2B169"/>